<keyword evidence="6" id="KW-0636">Prenylation</keyword>
<name>A0A850F003_9BACL</name>
<evidence type="ECO:0000256" key="8">
    <source>
        <dbReference type="ARBA" id="ARBA00029545"/>
    </source>
</evidence>
<organism evidence="10 11">
    <name type="scientific">Paenibacillus agri</name>
    <dbReference type="NCBI Taxonomy" id="2744309"/>
    <lineage>
        <taxon>Bacteria</taxon>
        <taxon>Bacillati</taxon>
        <taxon>Bacillota</taxon>
        <taxon>Bacilli</taxon>
        <taxon>Bacillales</taxon>
        <taxon>Paenibacillaceae</taxon>
        <taxon>Paenibacillus</taxon>
    </lineage>
</organism>
<evidence type="ECO:0000256" key="5">
    <source>
        <dbReference type="ARBA" id="ARBA00023288"/>
    </source>
</evidence>
<keyword evidence="11" id="KW-1185">Reference proteome</keyword>
<keyword evidence="3" id="KW-0588">Pheromone</keyword>
<comment type="subunit">
    <text evidence="7">Interacts directly with the sensor histidine kinase ComP and stimulates its activity.</text>
</comment>
<evidence type="ECO:0000256" key="6">
    <source>
        <dbReference type="ARBA" id="ARBA00023289"/>
    </source>
</evidence>
<reference evidence="10" key="1">
    <citation type="submission" date="2020-06" db="EMBL/GenBank/DDBJ databases">
        <title>Paenibacillus sp. nov., isolated from soil.</title>
        <authorList>
            <person name="Seo Y.L."/>
        </authorList>
    </citation>
    <scope>NUCLEOTIDE SEQUENCE [LARGE SCALE GENOMIC DNA]</scope>
    <source>
        <strain evidence="10">JW14</strain>
    </source>
</reference>
<dbReference type="GO" id="GO:0030420">
    <property type="term" value="P:establishment of competence for transformation"/>
    <property type="evidence" value="ECO:0007669"/>
    <property type="project" value="UniProtKB-KW"/>
</dbReference>
<dbReference type="GO" id="GO:0005186">
    <property type="term" value="F:pheromone activity"/>
    <property type="evidence" value="ECO:0007669"/>
    <property type="project" value="UniProtKB-KW"/>
</dbReference>
<evidence type="ECO:0000256" key="4">
    <source>
        <dbReference type="ARBA" id="ARBA00023287"/>
    </source>
</evidence>
<evidence type="ECO:0000256" key="1">
    <source>
        <dbReference type="ARBA" id="ARBA00004613"/>
    </source>
</evidence>
<dbReference type="InterPro" id="IPR009233">
    <property type="entry name" value="Competence_ComX_Bacillus"/>
</dbReference>
<dbReference type="GO" id="GO:0005576">
    <property type="term" value="C:extracellular region"/>
    <property type="evidence" value="ECO:0007669"/>
    <property type="project" value="UniProtKB-SubCell"/>
</dbReference>
<evidence type="ECO:0000256" key="2">
    <source>
        <dbReference type="ARBA" id="ARBA00022525"/>
    </source>
</evidence>
<gene>
    <name evidence="10" type="primary">comX</name>
    <name evidence="10" type="ORF">HPT30_23925</name>
</gene>
<sequence length="57" mass="6819">MLKEMFQNIVKNPQAQVQFQSGQLQLAGMTSWERKALMDIIRNEKPGNVMRTNRYWY</sequence>
<keyword evidence="2" id="KW-0964">Secreted</keyword>
<keyword evidence="4" id="KW-0178">Competence</keyword>
<accession>A0A850F003</accession>
<evidence type="ECO:0000256" key="7">
    <source>
        <dbReference type="ARBA" id="ARBA00029483"/>
    </source>
</evidence>
<comment type="caution">
    <text evidence="10">The sequence shown here is derived from an EMBL/GenBank/DDBJ whole genome shotgun (WGS) entry which is preliminary data.</text>
</comment>
<dbReference type="EMBL" id="JABWCS010000219">
    <property type="protein sequence ID" value="NUU63411.1"/>
    <property type="molecule type" value="Genomic_DNA"/>
</dbReference>
<dbReference type="AlphaFoldDB" id="A0A850F003"/>
<dbReference type="Pfam" id="PF05952">
    <property type="entry name" value="ComX"/>
    <property type="match status" value="1"/>
</dbReference>
<evidence type="ECO:0000313" key="11">
    <source>
        <dbReference type="Proteomes" id="UP000564806"/>
    </source>
</evidence>
<comment type="subcellular location">
    <subcellularLocation>
        <location evidence="1">Secreted</location>
    </subcellularLocation>
</comment>
<dbReference type="Proteomes" id="UP000564806">
    <property type="component" value="Unassembled WGS sequence"/>
</dbReference>
<keyword evidence="5" id="KW-0449">Lipoprotein</keyword>
<evidence type="ECO:0000313" key="10">
    <source>
        <dbReference type="EMBL" id="NUU63411.1"/>
    </source>
</evidence>
<protein>
    <recommendedName>
        <fullName evidence="8">ComX pheromone</fullName>
    </recommendedName>
    <alternativeName>
        <fullName evidence="9">Competence pheromone</fullName>
    </alternativeName>
</protein>
<evidence type="ECO:0000256" key="9">
    <source>
        <dbReference type="ARBA" id="ARBA00030321"/>
    </source>
</evidence>
<proteinExistence type="predicted"/>
<evidence type="ECO:0000256" key="3">
    <source>
        <dbReference type="ARBA" id="ARBA00023044"/>
    </source>
</evidence>
<dbReference type="RefSeq" id="WP_175373822.1">
    <property type="nucleotide sequence ID" value="NZ_JABWCS010000219.1"/>
</dbReference>